<evidence type="ECO:0000313" key="1">
    <source>
        <dbReference type="EMBL" id="KKN75187.1"/>
    </source>
</evidence>
<dbReference type="EMBL" id="LAZR01000314">
    <property type="protein sequence ID" value="KKN75187.1"/>
    <property type="molecule type" value="Genomic_DNA"/>
</dbReference>
<comment type="caution">
    <text evidence="1">The sequence shown here is derived from an EMBL/GenBank/DDBJ whole genome shotgun (WGS) entry which is preliminary data.</text>
</comment>
<name>A0A0F9TJU5_9ZZZZ</name>
<reference evidence="1" key="1">
    <citation type="journal article" date="2015" name="Nature">
        <title>Complex archaea that bridge the gap between prokaryotes and eukaryotes.</title>
        <authorList>
            <person name="Spang A."/>
            <person name="Saw J.H."/>
            <person name="Jorgensen S.L."/>
            <person name="Zaremba-Niedzwiedzka K."/>
            <person name="Martijn J."/>
            <person name="Lind A.E."/>
            <person name="van Eijk R."/>
            <person name="Schleper C."/>
            <person name="Guy L."/>
            <person name="Ettema T.J."/>
        </authorList>
    </citation>
    <scope>NUCLEOTIDE SEQUENCE</scope>
</reference>
<dbReference type="AlphaFoldDB" id="A0A0F9TJU5"/>
<proteinExistence type="predicted"/>
<accession>A0A0F9TJU5</accession>
<sequence>MTDELTPEEIKKYLDDYLDEMGWVISKDGMQYAWLKQLIKRVSQLAKVQKDELTPELRNELEGMKPEYQDKLAELLRFASDMGAYGDPFGILAIISPTSGRVLKSDKAQLAKKADVCPECGDKRFIFKTDKLHPEGTNTYTLSCPTCKGTGKAVPKLREKIAERLYTEYSYHASYKKWVDLPDNEIRQEWLERANQIQVLCEKEIRKDERERIIAIFDKNLALAPIDNAYFRILAQDVIEFLRTGKTASQRGHENYENYHKALKEKDD</sequence>
<gene>
    <name evidence="1" type="ORF">LCGC14_0383460</name>
</gene>
<protein>
    <submittedName>
        <fullName evidence="1">Uncharacterized protein</fullName>
    </submittedName>
</protein>
<organism evidence="1">
    <name type="scientific">marine sediment metagenome</name>
    <dbReference type="NCBI Taxonomy" id="412755"/>
    <lineage>
        <taxon>unclassified sequences</taxon>
        <taxon>metagenomes</taxon>
        <taxon>ecological metagenomes</taxon>
    </lineage>
</organism>